<evidence type="ECO:0000313" key="8">
    <source>
        <dbReference type="Proteomes" id="UP001296873"/>
    </source>
</evidence>
<dbReference type="Proteomes" id="UP001296873">
    <property type="component" value="Unassembled WGS sequence"/>
</dbReference>
<proteinExistence type="predicted"/>
<feature type="region of interest" description="Disordered" evidence="4">
    <location>
        <begin position="307"/>
        <end position="383"/>
    </location>
</feature>
<evidence type="ECO:0008006" key="9">
    <source>
        <dbReference type="Google" id="ProtNLM"/>
    </source>
</evidence>
<evidence type="ECO:0000256" key="1">
    <source>
        <dbReference type="ARBA" id="ARBA00004515"/>
    </source>
</evidence>
<keyword evidence="2" id="KW-0547">Nucleotide-binding</keyword>
<dbReference type="InterPro" id="IPR003593">
    <property type="entry name" value="AAA+_ATPase"/>
</dbReference>
<sequence>MRLKTFTAKSLPDAMARVRERLGPEAVILEQQNLENGGVRVVAALEQNGESTGAFTGEGGLDAFNALSAAFDYHGLPIGLTDRLMAAAGAVEADTPHLALAGGLDAVFSFGAPPAGPTAKPLLLIGPPGAGKTATAAKLAALARVRGNPATLITMDLGKAGGLAQVQAFADALGAELRQARDADSLAHAVGGCAEDHLVIIDTLGASPYDVDALRETRDWIYAAGADGVLVLPAGGDPLESAEVAITYAEVGARHLITTKLDATRRLGGLLSAAHAGRLSLMGAGVSAAIGGGLRALNPMQMARLVLPADPDDDAGPPPGADPGADPEHAPNTDPGTAAGTDPGADPGSGMRTHAFSSAGSSAGSRAGSRAGEGALTGTGGQR</sequence>
<evidence type="ECO:0000256" key="4">
    <source>
        <dbReference type="SAM" id="MobiDB-lite"/>
    </source>
</evidence>
<dbReference type="SMART" id="SM00962">
    <property type="entry name" value="SRP54"/>
    <property type="match status" value="1"/>
</dbReference>
<keyword evidence="8" id="KW-1185">Reference proteome</keyword>
<evidence type="ECO:0000256" key="3">
    <source>
        <dbReference type="ARBA" id="ARBA00023134"/>
    </source>
</evidence>
<feature type="domain" description="AAA+ ATPase" evidence="5">
    <location>
        <begin position="118"/>
        <end position="286"/>
    </location>
</feature>
<feature type="compositionally biased region" description="Low complexity" evidence="4">
    <location>
        <begin position="357"/>
        <end position="374"/>
    </location>
</feature>
<dbReference type="SUPFAM" id="SSF52540">
    <property type="entry name" value="P-loop containing nucleoside triphosphate hydrolases"/>
    <property type="match status" value="1"/>
</dbReference>
<feature type="domain" description="SRP54-type proteins GTP-binding" evidence="6">
    <location>
        <begin position="119"/>
        <end position="308"/>
    </location>
</feature>
<gene>
    <name evidence="7" type="ORF">CKO28_09450</name>
</gene>
<keyword evidence="3" id="KW-0342">GTP-binding</keyword>
<dbReference type="EMBL" id="NRRL01000020">
    <property type="protein sequence ID" value="MBK1668260.1"/>
    <property type="molecule type" value="Genomic_DNA"/>
</dbReference>
<evidence type="ECO:0000259" key="6">
    <source>
        <dbReference type="SMART" id="SM00962"/>
    </source>
</evidence>
<evidence type="ECO:0000259" key="5">
    <source>
        <dbReference type="SMART" id="SM00382"/>
    </source>
</evidence>
<reference evidence="7 8" key="1">
    <citation type="journal article" date="2020" name="Microorganisms">
        <title>Osmotic Adaptation and Compatible Solute Biosynthesis of Phototrophic Bacteria as Revealed from Genome Analyses.</title>
        <authorList>
            <person name="Imhoff J.F."/>
            <person name="Rahn T."/>
            <person name="Kunzel S."/>
            <person name="Keller A."/>
            <person name="Neulinger S.C."/>
        </authorList>
    </citation>
    <scope>NUCLEOTIDE SEQUENCE [LARGE SCALE GENOMIC DNA]</scope>
    <source>
        <strain evidence="7 8">DSM 9895</strain>
    </source>
</reference>
<dbReference type="InterPro" id="IPR027417">
    <property type="entry name" value="P-loop_NTPase"/>
</dbReference>
<accession>A0ABS1DD17</accession>
<comment type="caution">
    <text evidence="7">The sequence shown here is derived from an EMBL/GenBank/DDBJ whole genome shotgun (WGS) entry which is preliminary data.</text>
</comment>
<organism evidence="7 8">
    <name type="scientific">Rhodovibrio sodomensis</name>
    <dbReference type="NCBI Taxonomy" id="1088"/>
    <lineage>
        <taxon>Bacteria</taxon>
        <taxon>Pseudomonadati</taxon>
        <taxon>Pseudomonadota</taxon>
        <taxon>Alphaproteobacteria</taxon>
        <taxon>Rhodospirillales</taxon>
        <taxon>Rhodovibrionaceae</taxon>
        <taxon>Rhodovibrio</taxon>
    </lineage>
</organism>
<dbReference type="RefSeq" id="WP_200340528.1">
    <property type="nucleotide sequence ID" value="NZ_NRRL01000020.1"/>
</dbReference>
<evidence type="ECO:0000313" key="7">
    <source>
        <dbReference type="EMBL" id="MBK1668260.1"/>
    </source>
</evidence>
<dbReference type="Gene3D" id="3.40.50.300">
    <property type="entry name" value="P-loop containing nucleotide triphosphate hydrolases"/>
    <property type="match status" value="1"/>
</dbReference>
<evidence type="ECO:0000256" key="2">
    <source>
        <dbReference type="ARBA" id="ARBA00022741"/>
    </source>
</evidence>
<name>A0ABS1DD17_9PROT</name>
<dbReference type="InterPro" id="IPR000897">
    <property type="entry name" value="SRP54_GTPase_dom"/>
</dbReference>
<comment type="subcellular location">
    <subcellularLocation>
        <location evidence="1">Cell inner membrane</location>
        <topology evidence="1">Peripheral membrane protein</topology>
        <orientation evidence="1">Cytoplasmic side</orientation>
    </subcellularLocation>
</comment>
<dbReference type="SMART" id="SM00382">
    <property type="entry name" value="AAA"/>
    <property type="match status" value="1"/>
</dbReference>
<dbReference type="Pfam" id="PF00448">
    <property type="entry name" value="SRP54"/>
    <property type="match status" value="1"/>
</dbReference>
<protein>
    <recommendedName>
        <fullName evidence="9">Flagella-associated GTP-binding protein</fullName>
    </recommendedName>
</protein>